<dbReference type="InterPro" id="IPR029033">
    <property type="entry name" value="His_PPase_superfam"/>
</dbReference>
<dbReference type="AlphaFoldDB" id="A0A1A8XRC2"/>
<reference evidence="1 2" key="1">
    <citation type="submission" date="2016-06" db="EMBL/GenBank/DDBJ databases">
        <authorList>
            <person name="Kjaerup R.B."/>
            <person name="Dalgaard T.S."/>
            <person name="Juul-Madsen H.R."/>
        </authorList>
    </citation>
    <scope>NUCLEOTIDE SEQUENCE [LARGE SCALE GENOMIC DNA]</scope>
    <source>
        <strain evidence="1">2</strain>
    </source>
</reference>
<dbReference type="CDD" id="cd07067">
    <property type="entry name" value="HP_PGM_like"/>
    <property type="match status" value="1"/>
</dbReference>
<dbReference type="InterPro" id="IPR013078">
    <property type="entry name" value="His_Pase_superF_clade-1"/>
</dbReference>
<protein>
    <submittedName>
        <fullName evidence="1">Phosphohistidine phosphatase SixA</fullName>
    </submittedName>
</protein>
<organism evidence="1 2">
    <name type="scientific">Candidatus Propionivibrio aalborgensis</name>
    <dbReference type="NCBI Taxonomy" id="1860101"/>
    <lineage>
        <taxon>Bacteria</taxon>
        <taxon>Pseudomonadati</taxon>
        <taxon>Pseudomonadota</taxon>
        <taxon>Betaproteobacteria</taxon>
        <taxon>Rhodocyclales</taxon>
        <taxon>Rhodocyclaceae</taxon>
        <taxon>Propionivibrio</taxon>
    </lineage>
</organism>
<evidence type="ECO:0000313" key="2">
    <source>
        <dbReference type="Proteomes" id="UP000199600"/>
    </source>
</evidence>
<sequence length="177" mass="19516">MKQSQANMPSLMSTETHMELLLWRHAEAVEGTPDLKRKLTVRGEKQARQMAEWLGKHAPKKLRILVSPALRCQQTAQALGLPFETDKRLGCESNVPELLAATGWPNWGAESAASGAVLVVGHQPTLGQTAALLLSGTESDWSIKKGAVWWFSNRTRQGETQNVLRAVIPPDFVRQLA</sequence>
<name>A0A1A8XRC2_9RHOO</name>
<keyword evidence="2" id="KW-1185">Reference proteome</keyword>
<dbReference type="Gene3D" id="3.40.50.1240">
    <property type="entry name" value="Phosphoglycerate mutase-like"/>
    <property type="match status" value="1"/>
</dbReference>
<proteinExistence type="predicted"/>
<dbReference type="Proteomes" id="UP000199600">
    <property type="component" value="Unassembled WGS sequence"/>
</dbReference>
<evidence type="ECO:0000313" key="1">
    <source>
        <dbReference type="EMBL" id="SBT06513.1"/>
    </source>
</evidence>
<dbReference type="SUPFAM" id="SSF53254">
    <property type="entry name" value="Phosphoglycerate mutase-like"/>
    <property type="match status" value="1"/>
</dbReference>
<gene>
    <name evidence="1" type="ORF">PROAA_190021</name>
</gene>
<accession>A0A1A8XRC2</accession>
<dbReference type="SMART" id="SM00855">
    <property type="entry name" value="PGAM"/>
    <property type="match status" value="1"/>
</dbReference>
<dbReference type="Pfam" id="PF00300">
    <property type="entry name" value="His_Phos_1"/>
    <property type="match status" value="1"/>
</dbReference>
<dbReference type="EMBL" id="FLQY01000101">
    <property type="protein sequence ID" value="SBT06513.1"/>
    <property type="molecule type" value="Genomic_DNA"/>
</dbReference>